<dbReference type="AlphaFoldDB" id="A0AB39MMP7"/>
<dbReference type="EMBL" id="CP163431">
    <property type="protein sequence ID" value="XDQ07645.1"/>
    <property type="molecule type" value="Genomic_DNA"/>
</dbReference>
<gene>
    <name evidence="1" type="ORF">AB5J58_49045</name>
</gene>
<name>A0AB39MMP7_9ACTN</name>
<protein>
    <submittedName>
        <fullName evidence="1">Uncharacterized protein</fullName>
    </submittedName>
</protein>
<accession>A0AB39MMP7</accession>
<evidence type="ECO:0000313" key="1">
    <source>
        <dbReference type="EMBL" id="XDQ07645.1"/>
    </source>
</evidence>
<dbReference type="RefSeq" id="WP_369192416.1">
    <property type="nucleotide sequence ID" value="NZ_CP163431.1"/>
</dbReference>
<sequence>MTPHHAVEITLTRPATPDELRHARRGVPLAANADRTRLMAAHGARSPGHVLHALRRRLDALLPIDVVSTHYPDRHGQVLLNLALGHRADRALRRDAAVVGQRPQDLLRRRVTAALTRAEQERARRLEDRLESLLAHHTPDEVLACVASLLHGRQHQPTRAAP</sequence>
<organism evidence="1">
    <name type="scientific">Streptomyces sp. R08</name>
    <dbReference type="NCBI Taxonomy" id="3238624"/>
    <lineage>
        <taxon>Bacteria</taxon>
        <taxon>Bacillati</taxon>
        <taxon>Actinomycetota</taxon>
        <taxon>Actinomycetes</taxon>
        <taxon>Kitasatosporales</taxon>
        <taxon>Streptomycetaceae</taxon>
        <taxon>Streptomyces</taxon>
    </lineage>
</organism>
<reference evidence="1" key="1">
    <citation type="submission" date="2024-07" db="EMBL/GenBank/DDBJ databases">
        <authorList>
            <person name="Yu S.T."/>
        </authorList>
    </citation>
    <scope>NUCLEOTIDE SEQUENCE</scope>
    <source>
        <strain evidence="1">R08</strain>
    </source>
</reference>
<proteinExistence type="predicted"/>